<accession>A0ABQ9P0R6</accession>
<organism evidence="2 3">
    <name type="scientific">Coniosporium apollinis</name>
    <dbReference type="NCBI Taxonomy" id="61459"/>
    <lineage>
        <taxon>Eukaryota</taxon>
        <taxon>Fungi</taxon>
        <taxon>Dikarya</taxon>
        <taxon>Ascomycota</taxon>
        <taxon>Pezizomycotina</taxon>
        <taxon>Dothideomycetes</taxon>
        <taxon>Dothideomycetes incertae sedis</taxon>
        <taxon>Coniosporium</taxon>
    </lineage>
</organism>
<evidence type="ECO:0000313" key="3">
    <source>
        <dbReference type="Proteomes" id="UP001172684"/>
    </source>
</evidence>
<proteinExistence type="predicted"/>
<feature type="region of interest" description="Disordered" evidence="1">
    <location>
        <begin position="1"/>
        <end position="31"/>
    </location>
</feature>
<evidence type="ECO:0008006" key="4">
    <source>
        <dbReference type="Google" id="ProtNLM"/>
    </source>
</evidence>
<reference evidence="2" key="1">
    <citation type="submission" date="2022-10" db="EMBL/GenBank/DDBJ databases">
        <title>Culturing micro-colonial fungi from biological soil crusts in the Mojave desert and describing Neophaeococcomyces mojavensis, and introducing the new genera and species Taxawa tesnikishii.</title>
        <authorList>
            <person name="Kurbessoian T."/>
            <person name="Stajich J.E."/>
        </authorList>
    </citation>
    <scope>NUCLEOTIDE SEQUENCE</scope>
    <source>
        <strain evidence="2">TK_1</strain>
    </source>
</reference>
<evidence type="ECO:0000313" key="2">
    <source>
        <dbReference type="EMBL" id="KAJ9668165.1"/>
    </source>
</evidence>
<name>A0ABQ9P0R6_9PEZI</name>
<feature type="region of interest" description="Disordered" evidence="1">
    <location>
        <begin position="104"/>
        <end position="134"/>
    </location>
</feature>
<feature type="compositionally biased region" description="Low complexity" evidence="1">
    <location>
        <begin position="112"/>
        <end position="122"/>
    </location>
</feature>
<protein>
    <recommendedName>
        <fullName evidence="4">BZIP domain-containing protein</fullName>
    </recommendedName>
</protein>
<feature type="compositionally biased region" description="Basic and acidic residues" evidence="1">
    <location>
        <begin position="200"/>
        <end position="217"/>
    </location>
</feature>
<dbReference type="EMBL" id="JAPDRL010000008">
    <property type="protein sequence ID" value="KAJ9668165.1"/>
    <property type="molecule type" value="Genomic_DNA"/>
</dbReference>
<feature type="region of interest" description="Disordered" evidence="1">
    <location>
        <begin position="200"/>
        <end position="224"/>
    </location>
</feature>
<evidence type="ECO:0000256" key="1">
    <source>
        <dbReference type="SAM" id="MobiDB-lite"/>
    </source>
</evidence>
<sequence length="224" mass="25206">MATGPITPGDDMADSAHSSSPTSHDFAAQNGIRTTSAFDNAIMHIVLEPPSPSGIIILTDPNEQPVENSSVRLADINPSTLPSIPAHELPLSLTDPRRIYRSPLPGLLLTHPSGSPEGGPSPFTSDPSTRDGFSQHFIRSHGIRSSEELERRLGAAMQEQKDELRRRMRRREEAIEHNARVEKEIRNLVDQRAMEVKLEEKFKADAARRREEREERERKRRKRA</sequence>
<gene>
    <name evidence="2" type="ORF">H2201_001594</name>
</gene>
<keyword evidence="3" id="KW-1185">Reference proteome</keyword>
<comment type="caution">
    <text evidence="2">The sequence shown here is derived from an EMBL/GenBank/DDBJ whole genome shotgun (WGS) entry which is preliminary data.</text>
</comment>
<dbReference type="Proteomes" id="UP001172684">
    <property type="component" value="Unassembled WGS sequence"/>
</dbReference>